<dbReference type="CDD" id="cd18090">
    <property type="entry name" value="Arginine_MT_Sfm1"/>
    <property type="match status" value="1"/>
</dbReference>
<dbReference type="Proteomes" id="UP000005242">
    <property type="component" value="Unassembled WGS sequence"/>
</dbReference>
<dbReference type="InParanoid" id="I4YK10"/>
<dbReference type="InterPro" id="IPR007364">
    <property type="entry name" value="SFM1-like"/>
</dbReference>
<sequence length="219" mass="24931">MPEVTYVIEHVEEEEPEGYIIPEWSLREYRNMAAATHAGPNARVIYTNLSSGSYNHLNEFLKPEEGKASETECYKEGIMEILQREGISKDKVCLLDPKAEEEIKPEDLNNFSHFVFGGILGDDPPRDRTKELRKYGFPGRHLGARQMSTDTALGTTKRVIVDKKKLGEIDFIDDPTIVFTAQESVDMPYRYLNDGTGKPLMAPGMLEHIRKDLDKSFDF</sequence>
<organism evidence="1 2">
    <name type="scientific">Wallemia mellicola (strain ATCC MYA-4683 / CBS 633.66)</name>
    <name type="common">Wallemia sebi (CBS 633.66)</name>
    <dbReference type="NCBI Taxonomy" id="671144"/>
    <lineage>
        <taxon>Eukaryota</taxon>
        <taxon>Fungi</taxon>
        <taxon>Dikarya</taxon>
        <taxon>Basidiomycota</taxon>
        <taxon>Wallemiomycotina</taxon>
        <taxon>Wallemiomycetes</taxon>
        <taxon>Wallemiales</taxon>
        <taxon>Wallemiaceae</taxon>
        <taxon>Wallemia</taxon>
    </lineage>
</organism>
<dbReference type="RefSeq" id="XP_006956114.1">
    <property type="nucleotide sequence ID" value="XM_006956052.1"/>
</dbReference>
<dbReference type="OMA" id="LEYIHIC"/>
<gene>
    <name evidence="1" type="ORF">WALSEDRAFT_62119</name>
</gene>
<dbReference type="EMBL" id="JH668223">
    <property type="protein sequence ID" value="EIM24302.1"/>
    <property type="molecule type" value="Genomic_DNA"/>
</dbReference>
<evidence type="ECO:0000313" key="2">
    <source>
        <dbReference type="Proteomes" id="UP000005242"/>
    </source>
</evidence>
<dbReference type="GO" id="GO:0035241">
    <property type="term" value="F:protein-arginine omega-N monomethyltransferase activity"/>
    <property type="evidence" value="ECO:0007669"/>
    <property type="project" value="TreeGrafter"/>
</dbReference>
<dbReference type="GeneID" id="18474711"/>
<proteinExistence type="predicted"/>
<dbReference type="KEGG" id="wse:WALSEDRAFT_62119"/>
<accession>I4YK10</accession>
<keyword evidence="2" id="KW-1185">Reference proteome</keyword>
<dbReference type="eggNOG" id="ENOG502RXXJ">
    <property type="taxonomic scope" value="Eukaryota"/>
</dbReference>
<dbReference type="PANTHER" id="PTHR35517:SF1">
    <property type="entry name" value="PROTEIN ARGININE N-METHYLTRANSFERASE SFM1"/>
    <property type="match status" value="1"/>
</dbReference>
<reference evidence="1 2" key="1">
    <citation type="journal article" date="2012" name="Fungal Genet. Biol.">
        <title>The genome of the xerotolerant mold Wallemia sebi reveals adaptations to osmotic stress and suggests cryptic sexual reproduction.</title>
        <authorList>
            <person name="Padamsee M."/>
            <person name="Kumar T.K.A."/>
            <person name="Riley R."/>
            <person name="Binder M."/>
            <person name="Boyd A."/>
            <person name="Calvo A.M."/>
            <person name="Furukawa K."/>
            <person name="Hesse C."/>
            <person name="Hohmann S."/>
            <person name="James T.Y."/>
            <person name="LaButti K."/>
            <person name="Lapidus A."/>
            <person name="Lindquist E."/>
            <person name="Lucas S."/>
            <person name="Miller K."/>
            <person name="Shantappa S."/>
            <person name="Grigoriev I.V."/>
            <person name="Hibbett D.S."/>
            <person name="McLaughlin D.J."/>
            <person name="Spatafora J.W."/>
            <person name="Aime M.C."/>
        </authorList>
    </citation>
    <scope>NUCLEOTIDE SEQUENCE [LARGE SCALE GENOMIC DNA]</scope>
    <source>
        <strain evidence="2">ATCC MYA-4683 / CBS 633.66</strain>
    </source>
</reference>
<dbReference type="Pfam" id="PF04252">
    <property type="entry name" value="SFM1-like"/>
    <property type="match status" value="1"/>
</dbReference>
<evidence type="ECO:0000313" key="1">
    <source>
        <dbReference type="EMBL" id="EIM24302.1"/>
    </source>
</evidence>
<protein>
    <submittedName>
        <fullName evidence="1">DUF431-domain-containing protein</fullName>
    </submittedName>
</protein>
<dbReference type="PANTHER" id="PTHR35517">
    <property type="entry name" value="PROTEIN ARGININE N-METHYLTRANSFERASE SFM1"/>
    <property type="match status" value="1"/>
</dbReference>
<dbReference type="AlphaFoldDB" id="I4YK10"/>
<name>I4YK10_WALMC</name>
<dbReference type="HOGENOM" id="CLU_080487_0_0_1"/>